<sequence>MDLLASGTFQLQARISTSANEVTLRSPIPKLGKPKERSMSSPHSTLVTKNSAMETRRPGTDSRRLGTRGARKKNAEHRTAQR</sequence>
<keyword evidence="3" id="KW-1185">Reference proteome</keyword>
<feature type="region of interest" description="Disordered" evidence="1">
    <location>
        <begin position="26"/>
        <end position="82"/>
    </location>
</feature>
<comment type="caution">
    <text evidence="2">The sequence shown here is derived from an EMBL/GenBank/DDBJ whole genome shotgun (WGS) entry which is preliminary data.</text>
</comment>
<proteinExistence type="predicted"/>
<dbReference type="Proteomes" id="UP000823388">
    <property type="component" value="Chromosome 1K"/>
</dbReference>
<evidence type="ECO:0000313" key="2">
    <source>
        <dbReference type="EMBL" id="KAG2661539.1"/>
    </source>
</evidence>
<reference evidence="2" key="1">
    <citation type="submission" date="2020-05" db="EMBL/GenBank/DDBJ databases">
        <title>WGS assembly of Panicum virgatum.</title>
        <authorList>
            <person name="Lovell J.T."/>
            <person name="Jenkins J."/>
            <person name="Shu S."/>
            <person name="Juenger T.E."/>
            <person name="Schmutz J."/>
        </authorList>
    </citation>
    <scope>NUCLEOTIDE SEQUENCE</scope>
    <source>
        <strain evidence="2">AP13</strain>
    </source>
</reference>
<evidence type="ECO:0000313" key="3">
    <source>
        <dbReference type="Proteomes" id="UP000823388"/>
    </source>
</evidence>
<dbReference type="EMBL" id="CM029037">
    <property type="protein sequence ID" value="KAG2661539.1"/>
    <property type="molecule type" value="Genomic_DNA"/>
</dbReference>
<feature type="compositionally biased region" description="Basic and acidic residues" evidence="1">
    <location>
        <begin position="54"/>
        <end position="64"/>
    </location>
</feature>
<gene>
    <name evidence="2" type="ORF">PVAP13_1KG509400</name>
</gene>
<feature type="compositionally biased region" description="Polar residues" evidence="1">
    <location>
        <begin position="39"/>
        <end position="53"/>
    </location>
</feature>
<accession>A0A8T0Y296</accession>
<protein>
    <submittedName>
        <fullName evidence="2">Uncharacterized protein</fullName>
    </submittedName>
</protein>
<dbReference type="AlphaFoldDB" id="A0A8T0Y296"/>
<feature type="compositionally biased region" description="Basic residues" evidence="1">
    <location>
        <begin position="65"/>
        <end position="75"/>
    </location>
</feature>
<organism evidence="2 3">
    <name type="scientific">Panicum virgatum</name>
    <name type="common">Blackwell switchgrass</name>
    <dbReference type="NCBI Taxonomy" id="38727"/>
    <lineage>
        <taxon>Eukaryota</taxon>
        <taxon>Viridiplantae</taxon>
        <taxon>Streptophyta</taxon>
        <taxon>Embryophyta</taxon>
        <taxon>Tracheophyta</taxon>
        <taxon>Spermatophyta</taxon>
        <taxon>Magnoliopsida</taxon>
        <taxon>Liliopsida</taxon>
        <taxon>Poales</taxon>
        <taxon>Poaceae</taxon>
        <taxon>PACMAD clade</taxon>
        <taxon>Panicoideae</taxon>
        <taxon>Panicodae</taxon>
        <taxon>Paniceae</taxon>
        <taxon>Panicinae</taxon>
        <taxon>Panicum</taxon>
        <taxon>Panicum sect. Hiantes</taxon>
    </lineage>
</organism>
<name>A0A8T0Y296_PANVG</name>
<evidence type="ECO:0000256" key="1">
    <source>
        <dbReference type="SAM" id="MobiDB-lite"/>
    </source>
</evidence>